<dbReference type="RefSeq" id="WP_172312785.1">
    <property type="nucleotide sequence ID" value="NZ_WOEY01000079.1"/>
</dbReference>
<evidence type="ECO:0000256" key="1">
    <source>
        <dbReference type="SAM" id="MobiDB-lite"/>
    </source>
</evidence>
<feature type="compositionally biased region" description="Basic and acidic residues" evidence="1">
    <location>
        <begin position="102"/>
        <end position="114"/>
    </location>
</feature>
<keyword evidence="3" id="KW-1185">Reference proteome</keyword>
<dbReference type="Gene3D" id="1.20.1290.10">
    <property type="entry name" value="AhpD-like"/>
    <property type="match status" value="1"/>
</dbReference>
<comment type="caution">
    <text evidence="2">The sequence shown here is derived from an EMBL/GenBank/DDBJ whole genome shotgun (WGS) entry which is preliminary data.</text>
</comment>
<sequence length="124" mass="14507">MRLIARYLDRLERYAMFCISKLKRIKNREEHARALVKAFQAFDTVAFEAGVLSAQAKQLISVAVAPTMQCVYRISHRGVHESDSQFRHYRQTSYRDCNSRSGDVRQHHEHARDEPDQEFAIQLV</sequence>
<gene>
    <name evidence="2" type="ORF">GNZ12_19760</name>
</gene>
<dbReference type="InterPro" id="IPR029032">
    <property type="entry name" value="AhpD-like"/>
</dbReference>
<dbReference type="SUPFAM" id="SSF69118">
    <property type="entry name" value="AhpD-like"/>
    <property type="match status" value="1"/>
</dbReference>
<reference evidence="2 3" key="1">
    <citation type="submission" date="2019-11" db="EMBL/GenBank/DDBJ databases">
        <title>Metabolism of dissolved organic matter in forest soils.</title>
        <authorList>
            <person name="Cyle K.T."/>
            <person name="Wilhelm R.C."/>
            <person name="Martinez C.E."/>
        </authorList>
    </citation>
    <scope>NUCLEOTIDE SEQUENCE [LARGE SCALE GENOMIC DNA]</scope>
    <source>
        <strain evidence="2 3">1N</strain>
    </source>
</reference>
<proteinExistence type="predicted"/>
<evidence type="ECO:0000313" key="3">
    <source>
        <dbReference type="Proteomes" id="UP000652198"/>
    </source>
</evidence>
<feature type="region of interest" description="Disordered" evidence="1">
    <location>
        <begin position="81"/>
        <end position="116"/>
    </location>
</feature>
<name>A0ABX2BTX3_9BURK</name>
<dbReference type="EMBL" id="WOEY01000079">
    <property type="protein sequence ID" value="NPT43503.1"/>
    <property type="molecule type" value="Genomic_DNA"/>
</dbReference>
<dbReference type="Proteomes" id="UP000652198">
    <property type="component" value="Unassembled WGS sequence"/>
</dbReference>
<protein>
    <submittedName>
        <fullName evidence="2">Uncharacterized protein</fullName>
    </submittedName>
</protein>
<feature type="compositionally biased region" description="Polar residues" evidence="1">
    <location>
        <begin position="91"/>
        <end position="101"/>
    </location>
</feature>
<evidence type="ECO:0000313" key="2">
    <source>
        <dbReference type="EMBL" id="NPT43503.1"/>
    </source>
</evidence>
<accession>A0ABX2BTX3</accession>
<organism evidence="2 3">
    <name type="scientific">Paraburkholderia solitsugae</name>
    <dbReference type="NCBI Taxonomy" id="2675748"/>
    <lineage>
        <taxon>Bacteria</taxon>
        <taxon>Pseudomonadati</taxon>
        <taxon>Pseudomonadota</taxon>
        <taxon>Betaproteobacteria</taxon>
        <taxon>Burkholderiales</taxon>
        <taxon>Burkholderiaceae</taxon>
        <taxon>Paraburkholderia</taxon>
    </lineage>
</organism>